<evidence type="ECO:0000259" key="8">
    <source>
        <dbReference type="PROSITE" id="PS50893"/>
    </source>
</evidence>
<keyword evidence="4 10" id="KW-0067">ATP-binding</keyword>
<proteinExistence type="predicted"/>
<dbReference type="InterPro" id="IPR027417">
    <property type="entry name" value="P-loop_NTPase"/>
</dbReference>
<dbReference type="GO" id="GO:0005886">
    <property type="term" value="C:plasma membrane"/>
    <property type="evidence" value="ECO:0007669"/>
    <property type="project" value="UniProtKB-SubCell"/>
</dbReference>
<evidence type="ECO:0000313" key="10">
    <source>
        <dbReference type="EMBL" id="MBB4905960.1"/>
    </source>
</evidence>
<evidence type="ECO:0000256" key="4">
    <source>
        <dbReference type="ARBA" id="ARBA00022840"/>
    </source>
</evidence>
<dbReference type="Pfam" id="PF00005">
    <property type="entry name" value="ABC_tran"/>
    <property type="match status" value="1"/>
</dbReference>
<feature type="transmembrane region" description="Helical" evidence="7">
    <location>
        <begin position="32"/>
        <end position="57"/>
    </location>
</feature>
<dbReference type="SMART" id="SM00382">
    <property type="entry name" value="AAA"/>
    <property type="match status" value="1"/>
</dbReference>
<comment type="caution">
    <text evidence="10">The sequence shown here is derived from an EMBL/GenBank/DDBJ whole genome shotgun (WGS) entry which is preliminary data.</text>
</comment>
<accession>A0A7W7Q2S3</accession>
<comment type="subcellular location">
    <subcellularLocation>
        <location evidence="1">Cell membrane</location>
        <topology evidence="1">Multi-pass membrane protein</topology>
    </subcellularLocation>
</comment>
<dbReference type="InterPro" id="IPR039421">
    <property type="entry name" value="Type_1_exporter"/>
</dbReference>
<keyword evidence="3" id="KW-0547">Nucleotide-binding</keyword>
<protein>
    <submittedName>
        <fullName evidence="10">ATP-binding cassette subfamily B protein</fullName>
    </submittedName>
</protein>
<dbReference type="PROSITE" id="PS00211">
    <property type="entry name" value="ABC_TRANSPORTER_1"/>
    <property type="match status" value="1"/>
</dbReference>
<feature type="transmembrane region" description="Helical" evidence="7">
    <location>
        <begin position="291"/>
        <end position="313"/>
    </location>
</feature>
<feature type="transmembrane region" description="Helical" evidence="7">
    <location>
        <begin position="167"/>
        <end position="190"/>
    </location>
</feature>
<evidence type="ECO:0000256" key="2">
    <source>
        <dbReference type="ARBA" id="ARBA00022692"/>
    </source>
</evidence>
<feature type="transmembrane region" description="Helical" evidence="7">
    <location>
        <begin position="69"/>
        <end position="89"/>
    </location>
</feature>
<dbReference type="PANTHER" id="PTHR43394">
    <property type="entry name" value="ATP-DEPENDENT PERMEASE MDL1, MITOCHONDRIAL"/>
    <property type="match status" value="1"/>
</dbReference>
<dbReference type="PANTHER" id="PTHR43394:SF1">
    <property type="entry name" value="ATP-BINDING CASSETTE SUB-FAMILY B MEMBER 10, MITOCHONDRIAL"/>
    <property type="match status" value="1"/>
</dbReference>
<feature type="domain" description="ABC transmembrane type-1" evidence="9">
    <location>
        <begin position="34"/>
        <end position="317"/>
    </location>
</feature>
<dbReference type="Gene3D" id="3.40.50.300">
    <property type="entry name" value="P-loop containing nucleotide triphosphate hydrolases"/>
    <property type="match status" value="1"/>
</dbReference>
<keyword evidence="6 7" id="KW-0472">Membrane</keyword>
<dbReference type="SUPFAM" id="SSF52540">
    <property type="entry name" value="P-loop containing nucleoside triphosphate hydrolases"/>
    <property type="match status" value="1"/>
</dbReference>
<evidence type="ECO:0000256" key="7">
    <source>
        <dbReference type="SAM" id="Phobius"/>
    </source>
</evidence>
<feature type="domain" description="ABC transporter" evidence="8">
    <location>
        <begin position="351"/>
        <end position="599"/>
    </location>
</feature>
<dbReference type="PROSITE" id="PS50929">
    <property type="entry name" value="ABC_TM1F"/>
    <property type="match status" value="1"/>
</dbReference>
<dbReference type="RefSeq" id="WP_184810109.1">
    <property type="nucleotide sequence ID" value="NZ_JACHJQ010000002.1"/>
</dbReference>
<dbReference type="PROSITE" id="PS50893">
    <property type="entry name" value="ABC_TRANSPORTER_2"/>
    <property type="match status" value="1"/>
</dbReference>
<dbReference type="Pfam" id="PF00664">
    <property type="entry name" value="ABC_membrane"/>
    <property type="match status" value="1"/>
</dbReference>
<dbReference type="GO" id="GO:0005524">
    <property type="term" value="F:ATP binding"/>
    <property type="evidence" value="ECO:0007669"/>
    <property type="project" value="UniProtKB-KW"/>
</dbReference>
<keyword evidence="5 7" id="KW-1133">Transmembrane helix</keyword>
<dbReference type="SUPFAM" id="SSF90123">
    <property type="entry name" value="ABC transporter transmembrane region"/>
    <property type="match status" value="1"/>
</dbReference>
<keyword evidence="11" id="KW-1185">Reference proteome</keyword>
<dbReference type="InterPro" id="IPR036640">
    <property type="entry name" value="ABC1_TM_sf"/>
</dbReference>
<dbReference type="InterPro" id="IPR003593">
    <property type="entry name" value="AAA+_ATPase"/>
</dbReference>
<dbReference type="Proteomes" id="UP000520767">
    <property type="component" value="Unassembled WGS sequence"/>
</dbReference>
<keyword evidence="2 7" id="KW-0812">Transmembrane</keyword>
<organism evidence="10 11">
    <name type="scientific">Actinophytocola algeriensis</name>
    <dbReference type="NCBI Taxonomy" id="1768010"/>
    <lineage>
        <taxon>Bacteria</taxon>
        <taxon>Bacillati</taxon>
        <taxon>Actinomycetota</taxon>
        <taxon>Actinomycetes</taxon>
        <taxon>Pseudonocardiales</taxon>
        <taxon>Pseudonocardiaceae</taxon>
    </lineage>
</organism>
<dbReference type="GO" id="GO:0016887">
    <property type="term" value="F:ATP hydrolysis activity"/>
    <property type="evidence" value="ECO:0007669"/>
    <property type="project" value="InterPro"/>
</dbReference>
<sequence length="607" mass="64855">MTTDVPDGHRWRTARGLAPAVALAFRGAPAQLGLLSVVALAGAVLPVAITWLTKLVIDSVTGGSATDALLPLAIALAVLGALTATLAQLTQYLSAEAQRRISRAAKDRLYQAVNRFPGLGRFEDPRFLNQLRLAEAADSAPAQLTTATMQLVRNAITALGLFGSLYVISPLIACVVLVAALPTLFAELALTQRRVNTTTRLSPDERRELFYQMLLSDERASKEIRLFGTGDFLRGRMMRTMSGIHAARRALDRRELFVQSGLELFAAAVAGTGLVWAILAAGRGELTAGDIAMFIAAVAGVQTAVAGIVSLLAQTNEQLMIFTHYTVVVSAPPELPIAEHPVPTPELRRGIVLDDVWFRYGDDLPWVLRGVSLTIPYGMAVGLVGKNGAGKSTIVKLLCRMYDPTKGRITWDGVDLRDLDPARLRDRIGAVFQDFMSYDLTAAENIALGDLTALADPARITAAAARADIHDVVENLPGGYRTMLSRMFADDDGSDGTGVVLSGGQWQRLALARAFLRAEADLLILDEPNAGLDPEAEAESHARISALRAGSTSVLISHRLGTLRDADLIVVLDDGAVTEAGTHTSLLASGGTYARLFATQAKGYQSE</sequence>
<name>A0A7W7Q2S3_9PSEU</name>
<gene>
    <name evidence="10" type="ORF">FHR82_002177</name>
</gene>
<dbReference type="InterPro" id="IPR017871">
    <property type="entry name" value="ABC_transporter-like_CS"/>
</dbReference>
<dbReference type="AlphaFoldDB" id="A0A7W7Q2S3"/>
<evidence type="ECO:0000259" key="9">
    <source>
        <dbReference type="PROSITE" id="PS50929"/>
    </source>
</evidence>
<dbReference type="Gene3D" id="1.20.1560.10">
    <property type="entry name" value="ABC transporter type 1, transmembrane domain"/>
    <property type="match status" value="1"/>
</dbReference>
<evidence type="ECO:0000256" key="3">
    <source>
        <dbReference type="ARBA" id="ARBA00022741"/>
    </source>
</evidence>
<evidence type="ECO:0000256" key="1">
    <source>
        <dbReference type="ARBA" id="ARBA00004651"/>
    </source>
</evidence>
<feature type="transmembrane region" description="Helical" evidence="7">
    <location>
        <begin position="256"/>
        <end position="279"/>
    </location>
</feature>
<dbReference type="InterPro" id="IPR011527">
    <property type="entry name" value="ABC1_TM_dom"/>
</dbReference>
<reference evidence="10 11" key="1">
    <citation type="submission" date="2020-08" db="EMBL/GenBank/DDBJ databases">
        <title>Genomic Encyclopedia of Type Strains, Phase III (KMG-III): the genomes of soil and plant-associated and newly described type strains.</title>
        <authorList>
            <person name="Whitman W."/>
        </authorList>
    </citation>
    <scope>NUCLEOTIDE SEQUENCE [LARGE SCALE GENOMIC DNA]</scope>
    <source>
        <strain evidence="10 11">CECT 8960</strain>
    </source>
</reference>
<evidence type="ECO:0000256" key="6">
    <source>
        <dbReference type="ARBA" id="ARBA00023136"/>
    </source>
</evidence>
<dbReference type="InterPro" id="IPR003439">
    <property type="entry name" value="ABC_transporter-like_ATP-bd"/>
</dbReference>
<dbReference type="EMBL" id="JACHJQ010000002">
    <property type="protein sequence ID" value="MBB4905960.1"/>
    <property type="molecule type" value="Genomic_DNA"/>
</dbReference>
<evidence type="ECO:0000256" key="5">
    <source>
        <dbReference type="ARBA" id="ARBA00022989"/>
    </source>
</evidence>
<evidence type="ECO:0000313" key="11">
    <source>
        <dbReference type="Proteomes" id="UP000520767"/>
    </source>
</evidence>
<dbReference type="GO" id="GO:0015421">
    <property type="term" value="F:ABC-type oligopeptide transporter activity"/>
    <property type="evidence" value="ECO:0007669"/>
    <property type="project" value="TreeGrafter"/>
</dbReference>